<comment type="similarity">
    <text evidence="1">Belongs to the bacterial solute-binding protein 1 family.</text>
</comment>
<dbReference type="Gene3D" id="3.40.190.10">
    <property type="entry name" value="Periplasmic binding protein-like II"/>
    <property type="match status" value="2"/>
</dbReference>
<evidence type="ECO:0000256" key="2">
    <source>
        <dbReference type="ARBA" id="ARBA00022729"/>
    </source>
</evidence>
<evidence type="ECO:0000313" key="5">
    <source>
        <dbReference type="Proteomes" id="UP000023795"/>
    </source>
</evidence>
<dbReference type="PANTHER" id="PTHR30006:SF15">
    <property type="entry name" value="IRON-UTILIZATION PERIPLASMIC PROTEIN"/>
    <property type="match status" value="1"/>
</dbReference>
<dbReference type="STRING" id="1230338.MOMA_04800"/>
<organism evidence="4 5">
    <name type="scientific">Moraxella macacae 0408225</name>
    <dbReference type="NCBI Taxonomy" id="1230338"/>
    <lineage>
        <taxon>Bacteria</taxon>
        <taxon>Pseudomonadati</taxon>
        <taxon>Pseudomonadota</taxon>
        <taxon>Gammaproteobacteria</taxon>
        <taxon>Moraxellales</taxon>
        <taxon>Moraxellaceae</taxon>
        <taxon>Moraxella</taxon>
    </lineage>
</organism>
<dbReference type="SUPFAM" id="SSF53850">
    <property type="entry name" value="Periplasmic binding protein-like II"/>
    <property type="match status" value="1"/>
</dbReference>
<comment type="caution">
    <text evidence="4">The sequence shown here is derived from an EMBL/GenBank/DDBJ whole genome shotgun (WGS) entry which is preliminary data.</text>
</comment>
<keyword evidence="2" id="KW-0732">Signal</keyword>
<keyword evidence="3" id="KW-0408">Iron</keyword>
<evidence type="ECO:0000313" key="4">
    <source>
        <dbReference type="EMBL" id="ELA09694.1"/>
    </source>
</evidence>
<reference evidence="4 5" key="1">
    <citation type="journal article" date="2013" name="Genome Announc.">
        <title>Genome Sequence of Moraxella macacae 0408225, a Novel Bacterial Species Isolated from a Cynomolgus Macaque with Epistaxis.</title>
        <authorList>
            <person name="Ladner J.T."/>
            <person name="Whitehouse C.A."/>
            <person name="Koroleva G.I."/>
            <person name="Palacios G.F."/>
        </authorList>
    </citation>
    <scope>NUCLEOTIDE SEQUENCE [LARGE SCALE GENOMIC DNA]</scope>
    <source>
        <strain evidence="4 5">0408225</strain>
    </source>
</reference>
<evidence type="ECO:0000256" key="3">
    <source>
        <dbReference type="PIRSR" id="PIRSR002825-1"/>
    </source>
</evidence>
<dbReference type="eggNOG" id="COG1840">
    <property type="taxonomic scope" value="Bacteria"/>
</dbReference>
<evidence type="ECO:0000256" key="1">
    <source>
        <dbReference type="ARBA" id="ARBA00008520"/>
    </source>
</evidence>
<name>L2F9F2_9GAMM</name>
<dbReference type="PATRIC" id="fig|1230338.3.peg.1038"/>
<keyword evidence="5" id="KW-1185">Reference proteome</keyword>
<keyword evidence="3" id="KW-0479">Metal-binding</keyword>
<dbReference type="Pfam" id="PF13416">
    <property type="entry name" value="SBP_bac_8"/>
    <property type="match status" value="1"/>
</dbReference>
<dbReference type="PIRSF" id="PIRSF002825">
    <property type="entry name" value="CfbpA"/>
    <property type="match status" value="1"/>
</dbReference>
<dbReference type="Proteomes" id="UP000023795">
    <property type="component" value="Unassembled WGS sequence"/>
</dbReference>
<sequence length="374" mass="42061">MLRFFIDRFVTDFFVTLQMFWRLLYQNAVVLGAWVLLFDLTACQPSNKPNHSATTNTTTNQKTANTITLYTSVNKKNLTILLKEFSQQTGIQTKIIHDQPMSIMARLQAEGDHSSADMVLTEDVGVLQNGIKHDLLQPFKIKNTNTVMPDRFQDPSNHWLALSYFAKVVVFNNKLLTKQDFSSYADLAEAKWYQKLCLTQASYPSNSSFVVDLITQLGDNNAKKTLSGYQKNLTASVWLNDNAVLRAIESGKCQAGLVSSHHYADYQKSHPTTSLQLAWINSDHEGVHTNIMAIALPKTAPNPKLALQLANWLTDKKQQGLFADISHTFPINPQAEIPALLTSWGEFKPSDIAVSEYANKQEQAFLLMKLANYP</sequence>
<dbReference type="GO" id="GO:0046872">
    <property type="term" value="F:metal ion binding"/>
    <property type="evidence" value="ECO:0007669"/>
    <property type="project" value="UniProtKB-KW"/>
</dbReference>
<dbReference type="PANTHER" id="PTHR30006">
    <property type="entry name" value="THIAMINE-BINDING PERIPLASMIC PROTEIN-RELATED"/>
    <property type="match status" value="1"/>
</dbReference>
<dbReference type="GO" id="GO:0030288">
    <property type="term" value="C:outer membrane-bounded periplasmic space"/>
    <property type="evidence" value="ECO:0007669"/>
    <property type="project" value="TreeGrafter"/>
</dbReference>
<feature type="binding site" evidence="3">
    <location>
        <position position="122"/>
    </location>
    <ligand>
        <name>Fe cation</name>
        <dbReference type="ChEBI" id="CHEBI:24875"/>
    </ligand>
</feature>
<proteinExistence type="inferred from homology"/>
<protein>
    <submittedName>
        <fullName evidence="4">Iron ABC transporter periplasmic binding protein</fullName>
    </submittedName>
</protein>
<dbReference type="AlphaFoldDB" id="L2F9F2"/>
<dbReference type="InterPro" id="IPR006059">
    <property type="entry name" value="SBP"/>
</dbReference>
<dbReference type="RefSeq" id="WP_009767512.1">
    <property type="nucleotide sequence ID" value="NZ_ANIN01000001.1"/>
</dbReference>
<dbReference type="EMBL" id="ANIN01000001">
    <property type="protein sequence ID" value="ELA09694.1"/>
    <property type="molecule type" value="Genomic_DNA"/>
</dbReference>
<dbReference type="InterPro" id="IPR026045">
    <property type="entry name" value="Ferric-bd"/>
</dbReference>
<accession>L2F9F2</accession>
<gene>
    <name evidence="4" type="ORF">MOMA_04800</name>
</gene>